<evidence type="ECO:0000256" key="1">
    <source>
        <dbReference type="ARBA" id="ARBA00009013"/>
    </source>
</evidence>
<dbReference type="NCBIfam" id="TIGR00377">
    <property type="entry name" value="ant_ant_sig"/>
    <property type="match status" value="1"/>
</dbReference>
<evidence type="ECO:0000259" key="3">
    <source>
        <dbReference type="PROSITE" id="PS50801"/>
    </source>
</evidence>
<gene>
    <name evidence="4" type="ORF">AVDCRST_MAG30-2293</name>
</gene>
<accession>A0A6J4SWM5</accession>
<protein>
    <recommendedName>
        <fullName evidence="2">Anti-sigma factor antagonist</fullName>
    </recommendedName>
</protein>
<dbReference type="GO" id="GO:0043856">
    <property type="term" value="F:anti-sigma factor antagonist activity"/>
    <property type="evidence" value="ECO:0007669"/>
    <property type="project" value="InterPro"/>
</dbReference>
<reference evidence="4" key="1">
    <citation type="submission" date="2020-02" db="EMBL/GenBank/DDBJ databases">
        <authorList>
            <person name="Meier V. D."/>
        </authorList>
    </citation>
    <scope>NUCLEOTIDE SEQUENCE</scope>
    <source>
        <strain evidence="4">AVDCRST_MAG30</strain>
    </source>
</reference>
<feature type="domain" description="STAS" evidence="3">
    <location>
        <begin position="3"/>
        <end position="106"/>
    </location>
</feature>
<dbReference type="PROSITE" id="PS50801">
    <property type="entry name" value="STAS"/>
    <property type="match status" value="1"/>
</dbReference>
<dbReference type="SUPFAM" id="SSF52091">
    <property type="entry name" value="SpoIIaa-like"/>
    <property type="match status" value="1"/>
</dbReference>
<dbReference type="AlphaFoldDB" id="A0A6J4SWM5"/>
<evidence type="ECO:0000313" key="4">
    <source>
        <dbReference type="EMBL" id="CAA9507624.1"/>
    </source>
</evidence>
<comment type="similarity">
    <text evidence="1 2">Belongs to the anti-sigma-factor antagonist family.</text>
</comment>
<dbReference type="CDD" id="cd07043">
    <property type="entry name" value="STAS_anti-anti-sigma_factors"/>
    <property type="match status" value="1"/>
</dbReference>
<evidence type="ECO:0000256" key="2">
    <source>
        <dbReference type="RuleBase" id="RU003749"/>
    </source>
</evidence>
<dbReference type="PANTHER" id="PTHR33495">
    <property type="entry name" value="ANTI-SIGMA FACTOR ANTAGONIST TM_1081-RELATED-RELATED"/>
    <property type="match status" value="1"/>
</dbReference>
<dbReference type="InterPro" id="IPR002645">
    <property type="entry name" value="STAS_dom"/>
</dbReference>
<name>A0A6J4SWM5_9ACTN</name>
<organism evidence="4">
    <name type="scientific">uncultured Solirubrobacteraceae bacterium</name>
    <dbReference type="NCBI Taxonomy" id="1162706"/>
    <lineage>
        <taxon>Bacteria</taxon>
        <taxon>Bacillati</taxon>
        <taxon>Actinomycetota</taxon>
        <taxon>Thermoleophilia</taxon>
        <taxon>Solirubrobacterales</taxon>
        <taxon>Solirubrobacteraceae</taxon>
        <taxon>environmental samples</taxon>
    </lineage>
</organism>
<dbReference type="PANTHER" id="PTHR33495:SF2">
    <property type="entry name" value="ANTI-SIGMA FACTOR ANTAGONIST TM_1081-RELATED"/>
    <property type="match status" value="1"/>
</dbReference>
<proteinExistence type="inferred from homology"/>
<dbReference type="InterPro" id="IPR003658">
    <property type="entry name" value="Anti-sigma_ant"/>
</dbReference>
<dbReference type="Gene3D" id="3.30.750.24">
    <property type="entry name" value="STAS domain"/>
    <property type="match status" value="1"/>
</dbReference>
<dbReference type="Pfam" id="PF01740">
    <property type="entry name" value="STAS"/>
    <property type="match status" value="1"/>
</dbReference>
<dbReference type="InterPro" id="IPR036513">
    <property type="entry name" value="STAS_dom_sf"/>
</dbReference>
<sequence>MRVAVERSHIDGVVRVSVRGELDIVSGPRVQEELLRAEREAPRRVVLDLTGVTFFDSTGLQIILDAEVRAREAAYTFAVAPGGGEVLRVLELAEVRGRLDLEEPAA</sequence>
<dbReference type="EMBL" id="CADCVS010000301">
    <property type="protein sequence ID" value="CAA9507624.1"/>
    <property type="molecule type" value="Genomic_DNA"/>
</dbReference>